<name>A0A3Q9QXQ3_9BACI</name>
<keyword evidence="5" id="KW-0777">Teichoic acid biosynthesis</keyword>
<dbReference type="CDD" id="cd00761">
    <property type="entry name" value="Glyco_tranf_GTA_type"/>
    <property type="match status" value="1"/>
</dbReference>
<dbReference type="AlphaFoldDB" id="A0A3Q9QXQ3"/>
<dbReference type="Proteomes" id="UP000282892">
    <property type="component" value="Chromosome"/>
</dbReference>
<dbReference type="KEGG" id="nmk:CHR53_23605"/>
<evidence type="ECO:0000256" key="3">
    <source>
        <dbReference type="ARBA" id="ARBA00022475"/>
    </source>
</evidence>
<proteinExistence type="inferred from homology"/>
<sequence>MVNKQNQRVSIIIPFYNTLEFVEDCLNSVLKQTYSSIEIIVINDGSDSENTRYLESLIVDDRIVYLKNETRRGVAYSRNKGLKAATGEFVFFLDSDDLLTEDAIELLVAQIQEYPVVVGRTKRLLRPSDLEFSVDSSELAAERSKETLFKAGSILNVLIRSEFIKEHHIEFSEGTEGYSDLSAVIPVILHSKDLPSINIPTYYKRVRNDPISNPSLVQRPIDERTHEFITVYKGLRNKYGKYVEAKQYLDQTFLRFYRRQVINIFKDVNRFDEMFDLTASAVKVLNPNSIASQPSHIKKELKQLKNSNKVKFQKALRFHIEAWDFKNAIKGFTRLKRYIYKKVFLKFPLKENYIIFESFLGKNFSDSPRNIYEYIIENNLDYQCIWVFNDKNRKIPGNAKIVKRFSLAYYYYFAVSKYWINNMRQPLHLVKRDGNVFLETWHGTPLKKLVFDMKEVYSANPRYKRDFYMQSRAWDYLLSPNRYSSEIFNRAFKFDNEMLEYGYPRNDILYSPKKDEIAERVKETIGIPKDKKVVLYAPTWRDDDYYEPGKYKFQLQLDLHKMKEVLGDEYVVALRMHYFIADDINVEGLDDFAFNLSKYDDIAELYLISDILITDYSSVFFDYANLKRPILFFTYDLDKYRDQLRGFYLDFENDAPGPLLRTSDEVIEAIANIETVKKEYASRYEGFYEMFCSWHDGKSTEKVVKKVLLGENSKTNS</sequence>
<evidence type="ECO:0000313" key="8">
    <source>
        <dbReference type="EMBL" id="AZU64000.1"/>
    </source>
</evidence>
<evidence type="ECO:0000259" key="7">
    <source>
        <dbReference type="Pfam" id="PF00535"/>
    </source>
</evidence>
<reference evidence="8 9" key="1">
    <citation type="submission" date="2017-07" db="EMBL/GenBank/DDBJ databases">
        <title>The complete genome sequence of Bacillus mesonae strain H20-5, an efficient strain improving plant abiotic stress resistance.</title>
        <authorList>
            <person name="Kim S.Y."/>
            <person name="Song H."/>
            <person name="Sang M.K."/>
            <person name="Weon H.-Y."/>
            <person name="Song J."/>
        </authorList>
    </citation>
    <scope>NUCLEOTIDE SEQUENCE [LARGE SCALE GENOMIC DNA]</scope>
    <source>
        <strain evidence="8 9">H20-5</strain>
    </source>
</reference>
<keyword evidence="3" id="KW-1003">Cell membrane</keyword>
<dbReference type="Pfam" id="PF04464">
    <property type="entry name" value="Glyphos_transf"/>
    <property type="match status" value="1"/>
</dbReference>
<dbReference type="OrthoDB" id="9811865at2"/>
<dbReference type="InterPro" id="IPR029044">
    <property type="entry name" value="Nucleotide-diphossugar_trans"/>
</dbReference>
<comment type="similarity">
    <text evidence="2">Belongs to the CDP-glycerol glycerophosphotransferase family.</text>
</comment>
<dbReference type="InterPro" id="IPR007554">
    <property type="entry name" value="Glycerophosphate_synth"/>
</dbReference>
<dbReference type="Pfam" id="PF00535">
    <property type="entry name" value="Glycos_transf_2"/>
    <property type="match status" value="1"/>
</dbReference>
<keyword evidence="6" id="KW-0472">Membrane</keyword>
<dbReference type="GO" id="GO:0005886">
    <property type="term" value="C:plasma membrane"/>
    <property type="evidence" value="ECO:0007669"/>
    <property type="project" value="UniProtKB-SubCell"/>
</dbReference>
<dbReference type="RefSeq" id="WP_127488690.1">
    <property type="nucleotide sequence ID" value="NZ_CP022572.1"/>
</dbReference>
<evidence type="ECO:0000256" key="1">
    <source>
        <dbReference type="ARBA" id="ARBA00004202"/>
    </source>
</evidence>
<evidence type="ECO:0000256" key="6">
    <source>
        <dbReference type="ARBA" id="ARBA00023136"/>
    </source>
</evidence>
<comment type="subcellular location">
    <subcellularLocation>
        <location evidence="1">Cell membrane</location>
        <topology evidence="1">Peripheral membrane protein</topology>
    </subcellularLocation>
</comment>
<protein>
    <submittedName>
        <fullName evidence="8">Teichoic acid biosynthesis protein F</fullName>
    </submittedName>
</protein>
<dbReference type="InterPro" id="IPR043148">
    <property type="entry name" value="TagF_C"/>
</dbReference>
<dbReference type="PANTHER" id="PTHR37316">
    <property type="entry name" value="TEICHOIC ACID GLYCEROL-PHOSPHATE PRIMASE"/>
    <property type="match status" value="1"/>
</dbReference>
<evidence type="ECO:0000256" key="2">
    <source>
        <dbReference type="ARBA" id="ARBA00010488"/>
    </source>
</evidence>
<gene>
    <name evidence="8" type="ORF">CHR53_23605</name>
</gene>
<dbReference type="InterPro" id="IPR043149">
    <property type="entry name" value="TagF_N"/>
</dbReference>
<evidence type="ECO:0000313" key="9">
    <source>
        <dbReference type="Proteomes" id="UP000282892"/>
    </source>
</evidence>
<dbReference type="InterPro" id="IPR051612">
    <property type="entry name" value="Teichoic_Acid_Biosynth"/>
</dbReference>
<dbReference type="GO" id="GO:0019350">
    <property type="term" value="P:teichoic acid biosynthetic process"/>
    <property type="evidence" value="ECO:0007669"/>
    <property type="project" value="UniProtKB-KW"/>
</dbReference>
<accession>A0A3Q9QXQ3</accession>
<dbReference type="SUPFAM" id="SSF53448">
    <property type="entry name" value="Nucleotide-diphospho-sugar transferases"/>
    <property type="match status" value="1"/>
</dbReference>
<evidence type="ECO:0000256" key="4">
    <source>
        <dbReference type="ARBA" id="ARBA00022679"/>
    </source>
</evidence>
<dbReference type="Gene3D" id="3.40.50.12580">
    <property type="match status" value="1"/>
</dbReference>
<keyword evidence="9" id="KW-1185">Reference proteome</keyword>
<feature type="domain" description="Glycosyltransferase 2-like" evidence="7">
    <location>
        <begin position="10"/>
        <end position="120"/>
    </location>
</feature>
<dbReference type="InterPro" id="IPR001173">
    <property type="entry name" value="Glyco_trans_2-like"/>
</dbReference>
<organism evidence="8 9">
    <name type="scientific">Neobacillus mesonae</name>
    <dbReference type="NCBI Taxonomy" id="1193713"/>
    <lineage>
        <taxon>Bacteria</taxon>
        <taxon>Bacillati</taxon>
        <taxon>Bacillota</taxon>
        <taxon>Bacilli</taxon>
        <taxon>Bacillales</taxon>
        <taxon>Bacillaceae</taxon>
        <taxon>Neobacillus</taxon>
    </lineage>
</organism>
<dbReference type="PANTHER" id="PTHR37316:SF3">
    <property type="entry name" value="TEICHOIC ACID GLYCEROL-PHOSPHATE TRANSFERASE"/>
    <property type="match status" value="1"/>
</dbReference>
<evidence type="ECO:0000256" key="5">
    <source>
        <dbReference type="ARBA" id="ARBA00022944"/>
    </source>
</evidence>
<keyword evidence="4" id="KW-0808">Transferase</keyword>
<dbReference type="Gene3D" id="3.90.550.10">
    <property type="entry name" value="Spore Coat Polysaccharide Biosynthesis Protein SpsA, Chain A"/>
    <property type="match status" value="1"/>
</dbReference>
<dbReference type="EMBL" id="CP022572">
    <property type="protein sequence ID" value="AZU64000.1"/>
    <property type="molecule type" value="Genomic_DNA"/>
</dbReference>
<dbReference type="Gene3D" id="3.40.50.11820">
    <property type="match status" value="1"/>
</dbReference>
<dbReference type="SUPFAM" id="SSF53756">
    <property type="entry name" value="UDP-Glycosyltransferase/glycogen phosphorylase"/>
    <property type="match status" value="1"/>
</dbReference>
<dbReference type="GO" id="GO:0047355">
    <property type="term" value="F:CDP-glycerol glycerophosphotransferase activity"/>
    <property type="evidence" value="ECO:0007669"/>
    <property type="project" value="InterPro"/>
</dbReference>